<evidence type="ECO:0000313" key="2">
    <source>
        <dbReference type="EMBL" id="MPM38198.1"/>
    </source>
</evidence>
<gene>
    <name evidence="2" type="ORF">SDC9_84827</name>
</gene>
<feature type="region of interest" description="Disordered" evidence="1">
    <location>
        <begin position="67"/>
        <end position="334"/>
    </location>
</feature>
<protein>
    <submittedName>
        <fullName evidence="2">Uncharacterized protein</fullName>
    </submittedName>
</protein>
<feature type="region of interest" description="Disordered" evidence="1">
    <location>
        <begin position="1"/>
        <end position="20"/>
    </location>
</feature>
<feature type="compositionally biased region" description="Basic and acidic residues" evidence="1">
    <location>
        <begin position="106"/>
        <end position="134"/>
    </location>
</feature>
<proteinExistence type="predicted"/>
<dbReference type="AlphaFoldDB" id="A0A644ZD27"/>
<feature type="compositionally biased region" description="Basic and acidic residues" evidence="1">
    <location>
        <begin position="370"/>
        <end position="385"/>
    </location>
</feature>
<dbReference type="EMBL" id="VSSQ01008204">
    <property type="protein sequence ID" value="MPM38198.1"/>
    <property type="molecule type" value="Genomic_DNA"/>
</dbReference>
<reference evidence="2" key="1">
    <citation type="submission" date="2019-08" db="EMBL/GenBank/DDBJ databases">
        <authorList>
            <person name="Kucharzyk K."/>
            <person name="Murdoch R.W."/>
            <person name="Higgins S."/>
            <person name="Loffler F."/>
        </authorList>
    </citation>
    <scope>NUCLEOTIDE SEQUENCE</scope>
</reference>
<feature type="compositionally biased region" description="Acidic residues" evidence="1">
    <location>
        <begin position="395"/>
        <end position="410"/>
    </location>
</feature>
<name>A0A644ZD27_9ZZZZ</name>
<accession>A0A644ZD27</accession>
<feature type="compositionally biased region" description="Basic and acidic residues" evidence="1">
    <location>
        <begin position="204"/>
        <end position="226"/>
    </location>
</feature>
<evidence type="ECO:0000256" key="1">
    <source>
        <dbReference type="SAM" id="MobiDB-lite"/>
    </source>
</evidence>
<comment type="caution">
    <text evidence="2">The sequence shown here is derived from an EMBL/GenBank/DDBJ whole genome shotgun (WGS) entry which is preliminary data.</text>
</comment>
<feature type="compositionally biased region" description="Basic and acidic residues" evidence="1">
    <location>
        <begin position="415"/>
        <end position="426"/>
    </location>
</feature>
<organism evidence="2">
    <name type="scientific">bioreactor metagenome</name>
    <dbReference type="NCBI Taxonomy" id="1076179"/>
    <lineage>
        <taxon>unclassified sequences</taxon>
        <taxon>metagenomes</taxon>
        <taxon>ecological metagenomes</taxon>
    </lineage>
</organism>
<feature type="compositionally biased region" description="Basic and acidic residues" evidence="1">
    <location>
        <begin position="237"/>
        <end position="253"/>
    </location>
</feature>
<feature type="region of interest" description="Disordered" evidence="1">
    <location>
        <begin position="368"/>
        <end position="430"/>
    </location>
</feature>
<feature type="compositionally biased region" description="Basic residues" evidence="1">
    <location>
        <begin position="1"/>
        <end position="10"/>
    </location>
</feature>
<feature type="compositionally biased region" description="Basic and acidic residues" evidence="1">
    <location>
        <begin position="145"/>
        <end position="196"/>
    </location>
</feature>
<sequence length="440" mass="47073">MQTVRVRRSGGRSAAGEAQRGVHAEVEVLVDHRGGDQCRDRHERLGEHAAVADDPRLRLLLDHLRGGARGDQGVEAGQCAAGDGDEQEREQVAGEGRALAVQGEVGDSRHRHDRADDQDGQRQEDDGADLHEGRQVVAWGQQQPDRQDRGQEAVDGDGVRQLDGRQGEDLREGGMGVDDRAAGDGEDEQHHADGGRLADLAGPDETHVDTHQEGDRDRHRDREHAPRGRGQGADDDDRQHRDEDDHDGEHADDGEPAADGAEFVAGHLAERAPVPADRQVQHHVVLHRPGEHHADDDPDRAGQVAHLGGEDRADQRAGTGDGGEVVAEQDGTVGRLEVTPVGELLGRGRPGVVGAMDLAFDQLGVEAQEDQVRADGGKDEPHRTDVLATQGGDEVPGDGPDDAEDGEEDLLPGGDPRRLDHGDRGQGRVGLQLLARVAGD</sequence>